<dbReference type="PANTHER" id="PTHR30012:SF0">
    <property type="entry name" value="TYPE II SECRETION SYSTEM PROTEIN F-RELATED"/>
    <property type="match status" value="1"/>
</dbReference>
<evidence type="ECO:0000256" key="5">
    <source>
        <dbReference type="ARBA" id="ARBA00022519"/>
    </source>
</evidence>
<feature type="domain" description="Type II secretion system protein GspF" evidence="11">
    <location>
        <begin position="243"/>
        <end position="365"/>
    </location>
</feature>
<feature type="transmembrane region" description="Helical" evidence="10">
    <location>
        <begin position="181"/>
        <end position="210"/>
    </location>
</feature>
<evidence type="ECO:0000259" key="11">
    <source>
        <dbReference type="Pfam" id="PF00482"/>
    </source>
</evidence>
<dbReference type="InterPro" id="IPR003004">
    <property type="entry name" value="GspF/PilC"/>
</dbReference>
<keyword evidence="8 10" id="KW-0472">Membrane</keyword>
<dbReference type="Gene3D" id="1.20.81.30">
    <property type="entry name" value="Type II secretion system (T2SS), domain F"/>
    <property type="match status" value="2"/>
</dbReference>
<evidence type="ECO:0000256" key="9">
    <source>
        <dbReference type="RuleBase" id="RU003923"/>
    </source>
</evidence>
<dbReference type="EMBL" id="PFXF01000010">
    <property type="protein sequence ID" value="PJA33069.1"/>
    <property type="molecule type" value="Genomic_DNA"/>
</dbReference>
<evidence type="ECO:0000256" key="6">
    <source>
        <dbReference type="ARBA" id="ARBA00022692"/>
    </source>
</evidence>
<evidence type="ECO:0000313" key="12">
    <source>
        <dbReference type="EMBL" id="PJA33069.1"/>
    </source>
</evidence>
<feature type="transmembrane region" description="Helical" evidence="10">
    <location>
        <begin position="135"/>
        <end position="161"/>
    </location>
</feature>
<dbReference type="FunFam" id="1.20.81.30:FF:000001">
    <property type="entry name" value="Type II secretion system protein F"/>
    <property type="match status" value="1"/>
</dbReference>
<protein>
    <recommendedName>
        <fullName evidence="11">Type II secretion system protein GspF domain-containing protein</fullName>
    </recommendedName>
</protein>
<keyword evidence="6 9" id="KW-0812">Transmembrane</keyword>
<dbReference type="Pfam" id="PF00482">
    <property type="entry name" value="T2SSF"/>
    <property type="match status" value="2"/>
</dbReference>
<evidence type="ECO:0000256" key="7">
    <source>
        <dbReference type="ARBA" id="ARBA00022989"/>
    </source>
</evidence>
<dbReference type="InterPro" id="IPR001992">
    <property type="entry name" value="T2SS_GspF/T4SS_PilC_CS"/>
</dbReference>
<evidence type="ECO:0000256" key="3">
    <source>
        <dbReference type="ARBA" id="ARBA00022448"/>
    </source>
</evidence>
<keyword evidence="7 10" id="KW-1133">Transmembrane helix</keyword>
<evidence type="ECO:0000256" key="1">
    <source>
        <dbReference type="ARBA" id="ARBA00004429"/>
    </source>
</evidence>
<dbReference type="Proteomes" id="UP000230758">
    <property type="component" value="Unassembled WGS sequence"/>
</dbReference>
<dbReference type="InterPro" id="IPR042094">
    <property type="entry name" value="T2SS_GspF_sf"/>
</dbReference>
<evidence type="ECO:0000256" key="2">
    <source>
        <dbReference type="ARBA" id="ARBA00005745"/>
    </source>
</evidence>
<gene>
    <name evidence="12" type="ORF">CO185_00530</name>
</gene>
<organism evidence="12 13">
    <name type="scientific">Candidatus Zambryskibacteria bacterium CG_4_9_14_3_um_filter_42_15</name>
    <dbReference type="NCBI Taxonomy" id="1975112"/>
    <lineage>
        <taxon>Bacteria</taxon>
        <taxon>Candidatus Zambryskiibacteriota</taxon>
    </lineage>
</organism>
<reference evidence="13" key="1">
    <citation type="submission" date="2017-09" db="EMBL/GenBank/DDBJ databases">
        <title>Depth-based differentiation of microbial function through sediment-hosted aquifers and enrichment of novel symbionts in the deep terrestrial subsurface.</title>
        <authorList>
            <person name="Probst A.J."/>
            <person name="Ladd B."/>
            <person name="Jarett J.K."/>
            <person name="Geller-Mcgrath D.E."/>
            <person name="Sieber C.M.K."/>
            <person name="Emerson J.B."/>
            <person name="Anantharaman K."/>
            <person name="Thomas B.C."/>
            <person name="Malmstrom R."/>
            <person name="Stieglmeier M."/>
            <person name="Klingl A."/>
            <person name="Woyke T."/>
            <person name="Ryan C.M."/>
            <person name="Banfield J.F."/>
        </authorList>
    </citation>
    <scope>NUCLEOTIDE SEQUENCE [LARGE SCALE GENOMIC DNA]</scope>
</reference>
<feature type="transmembrane region" description="Helical" evidence="10">
    <location>
        <begin position="346"/>
        <end position="367"/>
    </location>
</feature>
<keyword evidence="3 9" id="KW-0813">Transport</keyword>
<proteinExistence type="inferred from homology"/>
<evidence type="ECO:0000256" key="8">
    <source>
        <dbReference type="ARBA" id="ARBA00023136"/>
    </source>
</evidence>
<dbReference type="PROSITE" id="PS00874">
    <property type="entry name" value="T2SP_F"/>
    <property type="match status" value="1"/>
</dbReference>
<dbReference type="GO" id="GO:0009306">
    <property type="term" value="P:protein secretion"/>
    <property type="evidence" value="ECO:0007669"/>
    <property type="project" value="InterPro"/>
</dbReference>
<keyword evidence="5" id="KW-0997">Cell inner membrane</keyword>
<dbReference type="PRINTS" id="PR00812">
    <property type="entry name" value="BCTERIALGSPF"/>
</dbReference>
<evidence type="ECO:0000256" key="4">
    <source>
        <dbReference type="ARBA" id="ARBA00022475"/>
    </source>
</evidence>
<comment type="caution">
    <text evidence="12">The sequence shown here is derived from an EMBL/GenBank/DDBJ whole genome shotgun (WGS) entry which is preliminary data.</text>
</comment>
<evidence type="ECO:0000256" key="10">
    <source>
        <dbReference type="SAM" id="Phobius"/>
    </source>
</evidence>
<sequence>MNKSSNISKLTSKLTKKNLKDLKFSLFRPSMSVKEQAVFLKRLSLLVKGGVRLFEAIAMLEDQMSSAANKRMFGQIRHDIANGQFLHKSMKKFSKVFGQFTINIIRVGETAGTLSKNLKYLADEMEKKRQLQQKLIGALVYPLVIIVAALGISALMTVFLFPKLLPIFQSLNVPLPLSTKILLFISNILINHWLFLLVGLALLVIIFIFLMRLKPFKYAMHGFSLKLPVIGPMLQHYHLTNICRIAGTLFKSQVHVVEAIEVTAETTTNLVYRDRLEKLAAVITMGTKISSFFEKHPKLFPGMLSNMIAVGEKTGSLSDTLIYLGEIHESELDEQTKRLSSIIEPVLMIGVGIMVGFIAISIITPIYEVTQHLNPR</sequence>
<keyword evidence="4" id="KW-1003">Cell membrane</keyword>
<comment type="similarity">
    <text evidence="2 9">Belongs to the GSP F family.</text>
</comment>
<comment type="subcellular location">
    <subcellularLocation>
        <location evidence="1">Cell inner membrane</location>
        <topology evidence="1">Multi-pass membrane protein</topology>
    </subcellularLocation>
    <subcellularLocation>
        <location evidence="9">Cell membrane</location>
        <topology evidence="9">Multi-pass membrane protein</topology>
    </subcellularLocation>
</comment>
<dbReference type="InterPro" id="IPR018076">
    <property type="entry name" value="T2SS_GspF_dom"/>
</dbReference>
<dbReference type="GO" id="GO:0005886">
    <property type="term" value="C:plasma membrane"/>
    <property type="evidence" value="ECO:0007669"/>
    <property type="project" value="UniProtKB-SubCell"/>
</dbReference>
<accession>A0A2M7WSU7</accession>
<feature type="domain" description="Type II secretion system protein GspF" evidence="11">
    <location>
        <begin position="39"/>
        <end position="162"/>
    </location>
</feature>
<evidence type="ECO:0000313" key="13">
    <source>
        <dbReference type="Proteomes" id="UP000230758"/>
    </source>
</evidence>
<dbReference type="PANTHER" id="PTHR30012">
    <property type="entry name" value="GENERAL SECRETION PATHWAY PROTEIN"/>
    <property type="match status" value="1"/>
</dbReference>
<dbReference type="AlphaFoldDB" id="A0A2M7WSU7"/>
<name>A0A2M7WSU7_9BACT</name>